<dbReference type="InterPro" id="IPR003346">
    <property type="entry name" value="Transposase_20"/>
</dbReference>
<proteinExistence type="predicted"/>
<evidence type="ECO:0000313" key="2">
    <source>
        <dbReference type="EMBL" id="UPK68014.1"/>
    </source>
</evidence>
<dbReference type="Proteomes" id="UP000830198">
    <property type="component" value="Chromosome"/>
</dbReference>
<sequence>MKIYGIGIPEEFNTGNWTGRFTEWLNQLSFMEPSSKQSLQYYVQQSNFLIAQRKQIEQGIQSLATSSHYAYKVKLLTTIPAVGILTAMTFLTEIGDITRFKNIDHLSSYCGLTPDCRNSGQTERITGITRRGNATVKTLLIECSWMAIRKDPALLLYYKQLLPRMNGNKAIVKVARKLLNRITYVMRNQQPYVLGVVA</sequence>
<evidence type="ECO:0000259" key="1">
    <source>
        <dbReference type="Pfam" id="PF02371"/>
    </source>
</evidence>
<accession>A0ABY4HW50</accession>
<dbReference type="EMBL" id="CP095855">
    <property type="protein sequence ID" value="UPK68014.1"/>
    <property type="molecule type" value="Genomic_DNA"/>
</dbReference>
<dbReference type="Pfam" id="PF02371">
    <property type="entry name" value="Transposase_20"/>
    <property type="match status" value="1"/>
</dbReference>
<dbReference type="PANTHER" id="PTHR33055">
    <property type="entry name" value="TRANSPOSASE FOR INSERTION SEQUENCE ELEMENT IS1111A"/>
    <property type="match status" value="1"/>
</dbReference>
<dbReference type="PANTHER" id="PTHR33055:SF13">
    <property type="entry name" value="TRANSPOSASE"/>
    <property type="match status" value="1"/>
</dbReference>
<gene>
    <name evidence="2" type="ORF">MYF79_23970</name>
</gene>
<name>A0ABY4HW50_CHIFI</name>
<protein>
    <submittedName>
        <fullName evidence="2">Transposase</fullName>
    </submittedName>
</protein>
<dbReference type="RefSeq" id="WP_247810355.1">
    <property type="nucleotide sequence ID" value="NZ_CP095855.1"/>
</dbReference>
<organism evidence="2 3">
    <name type="scientific">Chitinophaga filiformis</name>
    <name type="common">Myxococcus filiformis</name>
    <name type="synonym">Flexibacter filiformis</name>
    <dbReference type="NCBI Taxonomy" id="104663"/>
    <lineage>
        <taxon>Bacteria</taxon>
        <taxon>Pseudomonadati</taxon>
        <taxon>Bacteroidota</taxon>
        <taxon>Chitinophagia</taxon>
        <taxon>Chitinophagales</taxon>
        <taxon>Chitinophagaceae</taxon>
        <taxon>Chitinophaga</taxon>
    </lineage>
</organism>
<evidence type="ECO:0000313" key="3">
    <source>
        <dbReference type="Proteomes" id="UP000830198"/>
    </source>
</evidence>
<reference evidence="2 3" key="1">
    <citation type="submission" date="2022-04" db="EMBL/GenBank/DDBJ databases">
        <title>The arsenic-methylating capacity of Chitinophaga filiformis YT5 during chitin decomposition.</title>
        <authorList>
            <person name="Chen G."/>
            <person name="Liang Y."/>
        </authorList>
    </citation>
    <scope>NUCLEOTIDE SEQUENCE [LARGE SCALE GENOMIC DNA]</scope>
    <source>
        <strain evidence="2 3">YT5</strain>
    </source>
</reference>
<dbReference type="InterPro" id="IPR047650">
    <property type="entry name" value="Transpos_IS110"/>
</dbReference>
<keyword evidence="3" id="KW-1185">Reference proteome</keyword>
<feature type="domain" description="Transposase IS116/IS110/IS902 C-terminal" evidence="1">
    <location>
        <begin position="74"/>
        <end position="159"/>
    </location>
</feature>